<comment type="subcellular location">
    <subcellularLocation>
        <location evidence="11">Postsynaptic cell membrane</location>
        <topology evidence="11">Multi-pass membrane protein</topology>
    </subcellularLocation>
</comment>
<dbReference type="PRINTS" id="PR01079">
    <property type="entry name" value="GABAARALPHA"/>
</dbReference>
<dbReference type="InterPro" id="IPR006029">
    <property type="entry name" value="Neurotrans-gated_channel_TM"/>
</dbReference>
<keyword evidence="4" id="KW-0406">Ion transport</keyword>
<dbReference type="PANTHER" id="PTHR18945">
    <property type="entry name" value="NEUROTRANSMITTER GATED ION CHANNEL"/>
    <property type="match status" value="1"/>
</dbReference>
<evidence type="ECO:0000256" key="1">
    <source>
        <dbReference type="ARBA" id="ARBA00022448"/>
    </source>
</evidence>
<gene>
    <name evidence="15" type="ORF">pdam_00001388</name>
</gene>
<keyword evidence="7" id="KW-0325">Glycoprotein</keyword>
<dbReference type="Gene3D" id="2.70.170.10">
    <property type="entry name" value="Neurotransmitter-gated ion-channel ligand-binding domain"/>
    <property type="match status" value="1"/>
</dbReference>
<keyword evidence="12" id="KW-0812">Transmembrane</keyword>
<dbReference type="CDD" id="cd19049">
    <property type="entry name" value="LGIC_TM_anion"/>
    <property type="match status" value="1"/>
</dbReference>
<keyword evidence="5" id="KW-1015">Disulfide bond</keyword>
<evidence type="ECO:0000256" key="9">
    <source>
        <dbReference type="ARBA" id="ARBA00023286"/>
    </source>
</evidence>
<keyword evidence="3" id="KW-0770">Synapse</keyword>
<evidence type="ECO:0000256" key="12">
    <source>
        <dbReference type="SAM" id="Phobius"/>
    </source>
</evidence>
<feature type="transmembrane region" description="Helical" evidence="12">
    <location>
        <begin position="335"/>
        <end position="354"/>
    </location>
</feature>
<dbReference type="InterPro" id="IPR036719">
    <property type="entry name" value="Neuro-gated_channel_TM_sf"/>
</dbReference>
<keyword evidence="6" id="KW-0675">Receptor</keyword>
<evidence type="ECO:0000256" key="4">
    <source>
        <dbReference type="ARBA" id="ARBA00023065"/>
    </source>
</evidence>
<comment type="caution">
    <text evidence="15">The sequence shown here is derived from an EMBL/GenBank/DDBJ whole genome shotgun (WGS) entry which is preliminary data.</text>
</comment>
<evidence type="ECO:0000256" key="13">
    <source>
        <dbReference type="SAM" id="SignalP"/>
    </source>
</evidence>
<dbReference type="GO" id="GO:0004890">
    <property type="term" value="F:GABA-A receptor activity"/>
    <property type="evidence" value="ECO:0007669"/>
    <property type="project" value="InterPro"/>
</dbReference>
<keyword evidence="1" id="KW-0813">Transport</keyword>
<dbReference type="FunFam" id="1.20.58.390:FF:000137">
    <property type="entry name" value="Predicted protein"/>
    <property type="match status" value="1"/>
</dbReference>
<name>A0A3M6V408_POCDA</name>
<evidence type="ECO:0000313" key="16">
    <source>
        <dbReference type="Proteomes" id="UP000275408"/>
    </source>
</evidence>
<keyword evidence="13" id="KW-0732">Signal</keyword>
<dbReference type="SUPFAM" id="SSF90112">
    <property type="entry name" value="Neurotransmitter-gated ion-channel transmembrane pore"/>
    <property type="match status" value="1"/>
</dbReference>
<feature type="chain" id="PRO_5018280452" description="Neurotransmitter-gated ion-channel transmembrane domain-containing protein" evidence="13">
    <location>
        <begin position="31"/>
        <end position="360"/>
    </location>
</feature>
<keyword evidence="10" id="KW-0407">Ion channel</keyword>
<dbReference type="OrthoDB" id="203862at2759"/>
<reference evidence="15 16" key="1">
    <citation type="journal article" date="2018" name="Sci. Rep.">
        <title>Comparative analysis of the Pocillopora damicornis genome highlights role of immune system in coral evolution.</title>
        <authorList>
            <person name="Cunning R."/>
            <person name="Bay R.A."/>
            <person name="Gillette P."/>
            <person name="Baker A.C."/>
            <person name="Traylor-Knowles N."/>
        </authorList>
    </citation>
    <scope>NUCLEOTIDE SEQUENCE [LARGE SCALE GENOMIC DNA]</scope>
    <source>
        <strain evidence="15">RSMAS</strain>
        <tissue evidence="15">Whole animal</tissue>
    </source>
</reference>
<dbReference type="InterPro" id="IPR038050">
    <property type="entry name" value="Neuro_actylchol_rec"/>
</dbReference>
<feature type="transmembrane region" description="Helical" evidence="12">
    <location>
        <begin position="158"/>
        <end position="180"/>
    </location>
</feature>
<sequence length="360" mass="40840">MMKAFHTKSRYSSTRALLILLLTNSGRVFCGSDLLTKFFTGYDKAIRPNFDKGTPLTVSVDLYVEAFGNIKEANMSDAISLLRHESAEFSSGLPKLLSEIRKLTDHIHFEWGPAGVSVGNNEMAQFEYIGNKLSSGIDEYSVGNFSTVTVKFTFERRVGYYIIQVYLPDVLVVALSWIVFWMDKKEMGDRMALGITTILTIMFLLGSLNATMPRVSYPKALDWYLLVSFTFVFLSLIECMVVFILTLRSGNDKDKSKYKLSSIPLSTLDISELRLPPLENSVNRNKKVNINGEAHMLCSSERKDGMIKDDRLPRYKIDSSCQTTAADRVDRASRFLFPVFFLIYNIVYWAVYALPGKKLE</sequence>
<dbReference type="InterPro" id="IPR006028">
    <property type="entry name" value="GABAA/Glycine_rcpt"/>
</dbReference>
<dbReference type="GO" id="GO:0045211">
    <property type="term" value="C:postsynaptic membrane"/>
    <property type="evidence" value="ECO:0007669"/>
    <property type="project" value="UniProtKB-SubCell"/>
</dbReference>
<keyword evidence="9" id="KW-1071">Ligand-gated ion channel</keyword>
<dbReference type="EMBL" id="RCHS01000141">
    <property type="protein sequence ID" value="RMX60569.1"/>
    <property type="molecule type" value="Genomic_DNA"/>
</dbReference>
<dbReference type="PRINTS" id="PR00253">
    <property type="entry name" value="GABAARECEPTR"/>
</dbReference>
<feature type="domain" description="Neurotransmitter-gated ion-channel transmembrane" evidence="14">
    <location>
        <begin position="165"/>
        <end position="304"/>
    </location>
</feature>
<feature type="transmembrane region" description="Helical" evidence="12">
    <location>
        <begin position="223"/>
        <end position="247"/>
    </location>
</feature>
<dbReference type="AlphaFoldDB" id="A0A3M6V408"/>
<keyword evidence="16" id="KW-1185">Reference proteome</keyword>
<dbReference type="STRING" id="46731.A0A3M6V408"/>
<dbReference type="InterPro" id="IPR001390">
    <property type="entry name" value="GABAAa_rcpt"/>
</dbReference>
<keyword evidence="12" id="KW-0472">Membrane</keyword>
<evidence type="ECO:0000259" key="14">
    <source>
        <dbReference type="Pfam" id="PF02932"/>
    </source>
</evidence>
<evidence type="ECO:0000256" key="2">
    <source>
        <dbReference type="ARBA" id="ARBA00022475"/>
    </source>
</evidence>
<dbReference type="InterPro" id="IPR036734">
    <property type="entry name" value="Neur_chan_lig-bd_sf"/>
</dbReference>
<keyword evidence="8" id="KW-0628">Postsynaptic cell membrane</keyword>
<organism evidence="15 16">
    <name type="scientific">Pocillopora damicornis</name>
    <name type="common">Cauliflower coral</name>
    <name type="synonym">Millepora damicornis</name>
    <dbReference type="NCBI Taxonomy" id="46731"/>
    <lineage>
        <taxon>Eukaryota</taxon>
        <taxon>Metazoa</taxon>
        <taxon>Cnidaria</taxon>
        <taxon>Anthozoa</taxon>
        <taxon>Hexacorallia</taxon>
        <taxon>Scleractinia</taxon>
        <taxon>Astrocoeniina</taxon>
        <taxon>Pocilloporidae</taxon>
        <taxon>Pocillopora</taxon>
    </lineage>
</organism>
<evidence type="ECO:0000256" key="11">
    <source>
        <dbReference type="ARBA" id="ARBA00034104"/>
    </source>
</evidence>
<dbReference type="SUPFAM" id="SSF63712">
    <property type="entry name" value="Nicotinic receptor ligand binding domain-like"/>
    <property type="match status" value="1"/>
</dbReference>
<keyword evidence="2" id="KW-1003">Cell membrane</keyword>
<dbReference type="Pfam" id="PF02932">
    <property type="entry name" value="Neur_chan_memb"/>
    <property type="match status" value="1"/>
</dbReference>
<proteinExistence type="predicted"/>
<dbReference type="InterPro" id="IPR006201">
    <property type="entry name" value="Neur_channel"/>
</dbReference>
<dbReference type="Gene3D" id="1.20.58.390">
    <property type="entry name" value="Neurotransmitter-gated ion-channel transmembrane domain"/>
    <property type="match status" value="1"/>
</dbReference>
<evidence type="ECO:0000256" key="3">
    <source>
        <dbReference type="ARBA" id="ARBA00023018"/>
    </source>
</evidence>
<evidence type="ECO:0000256" key="6">
    <source>
        <dbReference type="ARBA" id="ARBA00023170"/>
    </source>
</evidence>
<evidence type="ECO:0000256" key="5">
    <source>
        <dbReference type="ARBA" id="ARBA00023157"/>
    </source>
</evidence>
<evidence type="ECO:0000313" key="15">
    <source>
        <dbReference type="EMBL" id="RMX60569.1"/>
    </source>
</evidence>
<feature type="transmembrane region" description="Helical" evidence="12">
    <location>
        <begin position="192"/>
        <end position="211"/>
    </location>
</feature>
<keyword evidence="12" id="KW-1133">Transmembrane helix</keyword>
<dbReference type="GO" id="GO:0005230">
    <property type="term" value="F:extracellular ligand-gated monoatomic ion channel activity"/>
    <property type="evidence" value="ECO:0007669"/>
    <property type="project" value="InterPro"/>
</dbReference>
<evidence type="ECO:0000256" key="8">
    <source>
        <dbReference type="ARBA" id="ARBA00023257"/>
    </source>
</evidence>
<protein>
    <recommendedName>
        <fullName evidence="14">Neurotransmitter-gated ion-channel transmembrane domain-containing protein</fullName>
    </recommendedName>
</protein>
<feature type="signal peptide" evidence="13">
    <location>
        <begin position="1"/>
        <end position="30"/>
    </location>
</feature>
<dbReference type="Proteomes" id="UP000275408">
    <property type="component" value="Unassembled WGS sequence"/>
</dbReference>
<evidence type="ECO:0000256" key="10">
    <source>
        <dbReference type="ARBA" id="ARBA00023303"/>
    </source>
</evidence>
<accession>A0A3M6V408</accession>
<evidence type="ECO:0000256" key="7">
    <source>
        <dbReference type="ARBA" id="ARBA00023180"/>
    </source>
</evidence>